<dbReference type="PANTHER" id="PTHR33447">
    <property type="entry name" value="GLUTATHIONE GAMMA-GLUTAMYLCYSTEINYLTRANSFERASE"/>
    <property type="match status" value="1"/>
</dbReference>
<evidence type="ECO:0000256" key="1">
    <source>
        <dbReference type="ARBA" id="ARBA00012468"/>
    </source>
</evidence>
<keyword evidence="2" id="KW-0104">Cadmium</keyword>
<dbReference type="Gene3D" id="3.90.70.30">
    <property type="entry name" value="Phytochelatin synthase, N-terminal domain"/>
    <property type="match status" value="1"/>
</dbReference>
<keyword evidence="4" id="KW-0479">Metal-binding</keyword>
<keyword evidence="3" id="KW-0808">Transferase</keyword>
<dbReference type="PANTHER" id="PTHR33447:SF2">
    <property type="entry name" value="GLUTATHIONE GAMMA-GLUTAMYLCYSTEINYLTRANSFERASE"/>
    <property type="match status" value="1"/>
</dbReference>
<protein>
    <recommendedName>
        <fullName evidence="1">glutathione gamma-glutamylcysteinyltransferase</fullName>
        <ecNumber evidence="1">2.3.2.15</ecNumber>
    </recommendedName>
</protein>
<proteinExistence type="predicted"/>
<gene>
    <name evidence="7" type="ORF">VaNZ11_009116</name>
</gene>
<evidence type="ECO:0000256" key="3">
    <source>
        <dbReference type="ARBA" id="ARBA00022679"/>
    </source>
</evidence>
<dbReference type="PROSITE" id="PS51443">
    <property type="entry name" value="PCS"/>
    <property type="match status" value="1"/>
</dbReference>
<dbReference type="InterPro" id="IPR038765">
    <property type="entry name" value="Papain-like_cys_pep_sf"/>
</dbReference>
<dbReference type="Proteomes" id="UP001165090">
    <property type="component" value="Unassembled WGS sequence"/>
</dbReference>
<dbReference type="InterPro" id="IPR038156">
    <property type="entry name" value="PCS_N_sf"/>
</dbReference>
<evidence type="ECO:0000313" key="8">
    <source>
        <dbReference type="Proteomes" id="UP001165090"/>
    </source>
</evidence>
<name>A0ABQ5S7Y9_9CHLO</name>
<dbReference type="EC" id="2.3.2.15" evidence="1"/>
<evidence type="ECO:0000256" key="4">
    <source>
        <dbReference type="ARBA" id="ARBA00022723"/>
    </source>
</evidence>
<comment type="caution">
    <text evidence="7">The sequence shown here is derived from an EMBL/GenBank/DDBJ whole genome shotgun (WGS) entry which is preliminary data.</text>
</comment>
<evidence type="ECO:0000256" key="2">
    <source>
        <dbReference type="ARBA" id="ARBA00022539"/>
    </source>
</evidence>
<reference evidence="7 8" key="1">
    <citation type="journal article" date="2023" name="IScience">
        <title>Expanded male sex-determining region conserved during the evolution of homothallism in the green alga Volvox.</title>
        <authorList>
            <person name="Yamamoto K."/>
            <person name="Matsuzaki R."/>
            <person name="Mahakham W."/>
            <person name="Heman W."/>
            <person name="Sekimoto H."/>
            <person name="Kawachi M."/>
            <person name="Minakuchi Y."/>
            <person name="Toyoda A."/>
            <person name="Nozaki H."/>
        </authorList>
    </citation>
    <scope>NUCLEOTIDE SEQUENCE [LARGE SCALE GENOMIC DNA]</scope>
    <source>
        <strain evidence="7 8">NIES-4468</strain>
    </source>
</reference>
<dbReference type="EMBL" id="BSDZ01000024">
    <property type="protein sequence ID" value="GLI65554.1"/>
    <property type="molecule type" value="Genomic_DNA"/>
</dbReference>
<dbReference type="Pfam" id="PF05023">
    <property type="entry name" value="Phytochelatin"/>
    <property type="match status" value="1"/>
</dbReference>
<keyword evidence="8" id="KW-1185">Reference proteome</keyword>
<accession>A0ABQ5S7Y9</accession>
<evidence type="ECO:0000259" key="6">
    <source>
        <dbReference type="PROSITE" id="PS51443"/>
    </source>
</evidence>
<evidence type="ECO:0000256" key="5">
    <source>
        <dbReference type="SAM" id="MobiDB-lite"/>
    </source>
</evidence>
<dbReference type="InterPro" id="IPR007719">
    <property type="entry name" value="PCS_N"/>
</dbReference>
<evidence type="ECO:0000313" key="7">
    <source>
        <dbReference type="EMBL" id="GLI65554.1"/>
    </source>
</evidence>
<dbReference type="InterPro" id="IPR040409">
    <property type="entry name" value="PCS-like"/>
</dbReference>
<organism evidence="7 8">
    <name type="scientific">Volvox africanus</name>
    <dbReference type="NCBI Taxonomy" id="51714"/>
    <lineage>
        <taxon>Eukaryota</taxon>
        <taxon>Viridiplantae</taxon>
        <taxon>Chlorophyta</taxon>
        <taxon>core chlorophytes</taxon>
        <taxon>Chlorophyceae</taxon>
        <taxon>CS clade</taxon>
        <taxon>Chlamydomonadales</taxon>
        <taxon>Volvocaceae</taxon>
        <taxon>Volvox</taxon>
    </lineage>
</organism>
<feature type="compositionally biased region" description="Polar residues" evidence="5">
    <location>
        <begin position="476"/>
        <end position="489"/>
    </location>
</feature>
<sequence length="690" mass="73492">MTPALRWYRSSYAFAVITDFLRTHEGAPELMSALAAANRFAHVHTSSRQLPSLRLAEFVNSLSFATMAHMGNDILQQQLEKEQQPEQQARHVPALDQQLHQGVTIVPASAQRGSTGFKKTFYKRKLPCPPAIEFSSVEGRQLFMEALRGGFMVGFFKLMEQFNTQDEPAFCGLASLAMVLNALSIDPRRTWKGSWRWFHEAMLDCCRPLDIVKEEGITLYQASCLARCNGARVELRPYGSTSLEHFRSEVQSVCRSGEEHIVVSYSRKAFLQTGDGHFSPIGGYHIEKDLVLMLDVARFKYPPHWVPLPMLYEAMSYVDPETGRPRGYMRLASNPLLDSVLLTLDLGTDGWRPADQFVRREAPALVEALATQSGITGEDVVRRVVEAMPLASLDYFLIVRSGAPLAAAQAAGGTSDTAAAAAAGTASTPPLPCAALSDSLVTAAAAAAASSSSVTLSSNVTAVARDAATAVGRAHTAQSGLQPASSLPGASTPAPSPAKTSCKSGGTGGGAAVAAPAAAKSSCSGGGCGSSTDSGPGSCGSSIKGSLMAAAAAVLTAQDRCIPLAQRQQLLDELHGMPLYILVSNHLAAATSHGAVQPSQLSSQYLAEKVAMALLMQRPDAWPAVDRWRNPEAGSQWRALLSTSGYSVVEAEAAYLREQLQHIDEVLLSGDTSVRCGEHLSRLDCAAHGH</sequence>
<feature type="region of interest" description="Disordered" evidence="5">
    <location>
        <begin position="474"/>
        <end position="505"/>
    </location>
</feature>
<feature type="domain" description="Peptidase C83" evidence="6">
    <location>
        <begin position="116"/>
        <end position="336"/>
    </location>
</feature>
<dbReference type="SUPFAM" id="SSF54001">
    <property type="entry name" value="Cysteine proteinases"/>
    <property type="match status" value="1"/>
</dbReference>